<feature type="chain" id="PRO_5005103538" description="Glucanase" evidence="9">
    <location>
        <begin position="20"/>
        <end position="379"/>
    </location>
</feature>
<keyword evidence="5 9" id="KW-0624">Polysaccharide degradation</keyword>
<evidence type="ECO:0000256" key="4">
    <source>
        <dbReference type="ARBA" id="ARBA00023295"/>
    </source>
</evidence>
<evidence type="ECO:0000256" key="2">
    <source>
        <dbReference type="ARBA" id="ARBA00023001"/>
    </source>
</evidence>
<dbReference type="PIRSF" id="PIRSF001100">
    <property type="entry name" value="Beta_cellobiohydrolase"/>
    <property type="match status" value="1"/>
</dbReference>
<evidence type="ECO:0000256" key="7">
    <source>
        <dbReference type="PIRSR" id="PIRSR001100-2"/>
    </source>
</evidence>
<dbReference type="PRINTS" id="PR00733">
    <property type="entry name" value="GLHYDRLASE6"/>
</dbReference>
<reference evidence="11" key="1">
    <citation type="journal article" date="2014" name="Proc. Natl. Acad. Sci. U.S.A.">
        <title>Extensive sampling of basidiomycete genomes demonstrates inadequacy of the white-rot/brown-rot paradigm for wood decay fungi.</title>
        <authorList>
            <person name="Riley R."/>
            <person name="Salamov A.A."/>
            <person name="Brown D.W."/>
            <person name="Nagy L.G."/>
            <person name="Floudas D."/>
            <person name="Held B.W."/>
            <person name="Levasseur A."/>
            <person name="Lombard V."/>
            <person name="Morin E."/>
            <person name="Otillar R."/>
            <person name="Lindquist E.A."/>
            <person name="Sun H."/>
            <person name="LaButti K.M."/>
            <person name="Schmutz J."/>
            <person name="Jabbour D."/>
            <person name="Luo H."/>
            <person name="Baker S.E."/>
            <person name="Pisabarro A.G."/>
            <person name="Walton J.D."/>
            <person name="Blanchette R.A."/>
            <person name="Henrissat B."/>
            <person name="Martin F."/>
            <person name="Cullen D."/>
            <person name="Hibbett D.S."/>
            <person name="Grigoriev I.V."/>
        </authorList>
    </citation>
    <scope>NUCLEOTIDE SEQUENCE [LARGE SCALE GENOMIC DNA]</scope>
    <source>
        <strain evidence="11">FD-172 SS1</strain>
    </source>
</reference>
<evidence type="ECO:0000256" key="5">
    <source>
        <dbReference type="ARBA" id="ARBA00023326"/>
    </source>
</evidence>
<sequence>MKFTHALATLALTTGLASAVPAPAAPPAPTTDVNPFVGYDFYVSPQYTDQIESAIVNILKRGDVKLATQAAKVAQVSTFLWISDRASVSSISTYLRDASLKPKKQIVQFVIYDLPDRDCSAKASDGEFHLSNGGEAKYKEYIDAVRKEFQKYPNVKVAALLEPDSIGNHVEKCANAAPAYKSLTAYAISKLGDLPNVSLYLDGAHAGWLGWPGNLAPTADILSGIYKAAQALNPKAKVRGVATNVSNYNGLGNQDQEARDELKYHVALAPLLTAAGFPAHFIVDQGRSGNQVAIREGGDWCNFKNAGFGPRPTTKTPSPLVDAIVWVKPGGQSDGTSDTTSPRYDVACTSATSQIPAPEAGGWFQAYFELLIKQANPAF</sequence>
<feature type="signal peptide" evidence="9">
    <location>
        <begin position="1"/>
        <end position="19"/>
    </location>
</feature>
<dbReference type="OrthoDB" id="64893at2759"/>
<dbReference type="HOGENOM" id="CLU_015488_0_0_1"/>
<evidence type="ECO:0000256" key="9">
    <source>
        <dbReference type="RuleBase" id="RU361186"/>
    </source>
</evidence>
<dbReference type="PROSITE" id="PS00655">
    <property type="entry name" value="GLYCOSYL_HYDROL_F6_1"/>
    <property type="match status" value="1"/>
</dbReference>
<proteinExistence type="inferred from homology"/>
<evidence type="ECO:0000256" key="3">
    <source>
        <dbReference type="ARBA" id="ARBA00023277"/>
    </source>
</evidence>
<keyword evidence="3 9" id="KW-0119">Carbohydrate metabolism</keyword>
<evidence type="ECO:0000256" key="6">
    <source>
        <dbReference type="PIRSR" id="PIRSR001100-1"/>
    </source>
</evidence>
<dbReference type="InParanoid" id="A0A067MCM4"/>
<feature type="binding site" evidence="7">
    <location>
        <position position="328"/>
    </location>
    <ligand>
        <name>substrate</name>
    </ligand>
</feature>
<feature type="active site" evidence="8">
    <location>
        <position position="118"/>
    </location>
</feature>
<gene>
    <name evidence="10" type="ORF">BOTBODRAFT_643090</name>
</gene>
<evidence type="ECO:0000256" key="8">
    <source>
        <dbReference type="PROSITE-ProRule" id="PRU10056"/>
    </source>
</evidence>
<dbReference type="STRING" id="930990.A0A067MCM4"/>
<comment type="similarity">
    <text evidence="9">Belongs to the glycosyl hydrolase family 6.</text>
</comment>
<evidence type="ECO:0000313" key="10">
    <source>
        <dbReference type="EMBL" id="KDQ09306.1"/>
    </source>
</evidence>
<keyword evidence="11" id="KW-1185">Reference proteome</keyword>
<dbReference type="GO" id="GO:0004553">
    <property type="term" value="F:hydrolase activity, hydrolyzing O-glycosyl compounds"/>
    <property type="evidence" value="ECO:0007669"/>
    <property type="project" value="InterPro"/>
</dbReference>
<evidence type="ECO:0000313" key="11">
    <source>
        <dbReference type="Proteomes" id="UP000027195"/>
    </source>
</evidence>
<dbReference type="PANTHER" id="PTHR34876:SF10">
    <property type="entry name" value="GLUCANASE"/>
    <property type="match status" value="1"/>
</dbReference>
<dbReference type="PANTHER" id="PTHR34876">
    <property type="match status" value="1"/>
</dbReference>
<dbReference type="Gene3D" id="3.20.20.40">
    <property type="entry name" value="1, 4-beta cellobiohydrolase"/>
    <property type="match status" value="1"/>
</dbReference>
<protein>
    <recommendedName>
        <fullName evidence="9">Glucanase</fullName>
        <ecNumber evidence="9">3.2.1.-</ecNumber>
    </recommendedName>
</protein>
<dbReference type="SUPFAM" id="SSF51989">
    <property type="entry name" value="Glycosyl hydrolases family 6, cellulases"/>
    <property type="match status" value="1"/>
</dbReference>
<evidence type="ECO:0000256" key="1">
    <source>
        <dbReference type="ARBA" id="ARBA00022801"/>
    </source>
</evidence>
<keyword evidence="2 9" id="KW-0136">Cellulose degradation</keyword>
<organism evidence="10 11">
    <name type="scientific">Botryobasidium botryosum (strain FD-172 SS1)</name>
    <dbReference type="NCBI Taxonomy" id="930990"/>
    <lineage>
        <taxon>Eukaryota</taxon>
        <taxon>Fungi</taxon>
        <taxon>Dikarya</taxon>
        <taxon>Basidiomycota</taxon>
        <taxon>Agaricomycotina</taxon>
        <taxon>Agaricomycetes</taxon>
        <taxon>Cantharellales</taxon>
        <taxon>Botryobasidiaceae</taxon>
        <taxon>Botryobasidium</taxon>
    </lineage>
</organism>
<dbReference type="EC" id="3.2.1.-" evidence="9"/>
<dbReference type="GO" id="GO:0030245">
    <property type="term" value="P:cellulose catabolic process"/>
    <property type="evidence" value="ECO:0007669"/>
    <property type="project" value="UniProtKB-KW"/>
</dbReference>
<dbReference type="EMBL" id="KL198080">
    <property type="protein sequence ID" value="KDQ09306.1"/>
    <property type="molecule type" value="Genomic_DNA"/>
</dbReference>
<dbReference type="AlphaFoldDB" id="A0A067MCM4"/>
<feature type="binding site" evidence="7">
    <location>
        <position position="208"/>
    </location>
    <ligand>
        <name>substrate</name>
    </ligand>
</feature>
<dbReference type="Pfam" id="PF01341">
    <property type="entry name" value="Glyco_hydro_6"/>
    <property type="match status" value="1"/>
</dbReference>
<dbReference type="InterPro" id="IPR001524">
    <property type="entry name" value="Glyco_hydro_6_CS"/>
</dbReference>
<feature type="binding site" evidence="7">
    <location>
        <position position="300"/>
    </location>
    <ligand>
        <name>substrate</name>
    </ligand>
</feature>
<dbReference type="Proteomes" id="UP000027195">
    <property type="component" value="Unassembled WGS sequence"/>
</dbReference>
<dbReference type="InterPro" id="IPR036434">
    <property type="entry name" value="Beta_cellobiohydrolase_sf"/>
</dbReference>
<feature type="binding site" evidence="7">
    <location>
        <position position="247"/>
    </location>
    <ligand>
        <name>substrate</name>
    </ligand>
</feature>
<feature type="active site" description="Proton acceptor" evidence="6">
    <location>
        <position position="334"/>
    </location>
</feature>
<name>A0A067MCM4_BOTB1</name>
<dbReference type="InterPro" id="IPR016288">
    <property type="entry name" value="Beta_cellobiohydrolase"/>
</dbReference>
<feature type="active site" description="Proton donor" evidence="6">
    <location>
        <position position="164"/>
    </location>
</feature>
<feature type="binding site" evidence="7">
    <location>
        <position position="205"/>
    </location>
    <ligand>
        <name>substrate</name>
    </ligand>
</feature>
<keyword evidence="4 9" id="KW-0326">Glycosidase</keyword>
<feature type="binding site" evidence="7">
    <location>
        <position position="81"/>
    </location>
    <ligand>
        <name>substrate</name>
    </ligand>
</feature>
<keyword evidence="1 9" id="KW-0378">Hydrolase</keyword>
<accession>A0A067MCM4</accession>
<keyword evidence="9" id="KW-0732">Signal</keyword>